<dbReference type="InterPro" id="IPR050111">
    <property type="entry name" value="C-type_lectin/snaclec_domain"/>
</dbReference>
<dbReference type="InterPro" id="IPR018378">
    <property type="entry name" value="C-type_lectin_CS"/>
</dbReference>
<dbReference type="InterPro" id="IPR001304">
    <property type="entry name" value="C-type_lectin-like"/>
</dbReference>
<dbReference type="InterPro" id="IPR016187">
    <property type="entry name" value="CTDL_fold"/>
</dbReference>
<dbReference type="Pfam" id="PF00059">
    <property type="entry name" value="Lectin_C"/>
    <property type="match status" value="1"/>
</dbReference>
<dbReference type="PROSITE" id="PS00615">
    <property type="entry name" value="C_TYPE_LECTIN_1"/>
    <property type="match status" value="1"/>
</dbReference>
<reference evidence="5" key="1">
    <citation type="submission" date="2025-08" db="UniProtKB">
        <authorList>
            <consortium name="RefSeq"/>
        </authorList>
    </citation>
    <scope>IDENTIFICATION</scope>
    <source>
        <tissue evidence="5">Whole Larva</tissue>
    </source>
</reference>
<dbReference type="InterPro" id="IPR016186">
    <property type="entry name" value="C-type_lectin-like/link_sf"/>
</dbReference>
<dbReference type="GeneID" id="108567793"/>
<feature type="chain" id="PRO_5045784917" evidence="2">
    <location>
        <begin position="20"/>
        <end position="159"/>
    </location>
</feature>
<keyword evidence="4" id="KW-1185">Reference proteome</keyword>
<evidence type="ECO:0000313" key="5">
    <source>
        <dbReference type="RefSeq" id="XP_017783957.1"/>
    </source>
</evidence>
<dbReference type="SMART" id="SM00034">
    <property type="entry name" value="CLECT"/>
    <property type="match status" value="1"/>
</dbReference>
<feature type="signal peptide" evidence="2">
    <location>
        <begin position="1"/>
        <end position="19"/>
    </location>
</feature>
<dbReference type="CDD" id="cd00037">
    <property type="entry name" value="CLECT"/>
    <property type="match status" value="1"/>
</dbReference>
<evidence type="ECO:0000256" key="1">
    <source>
        <dbReference type="ARBA" id="ARBA00023157"/>
    </source>
</evidence>
<dbReference type="PANTHER" id="PTHR22803">
    <property type="entry name" value="MANNOSE, PHOSPHOLIPASE, LECTIN RECEPTOR RELATED"/>
    <property type="match status" value="1"/>
</dbReference>
<evidence type="ECO:0000313" key="4">
    <source>
        <dbReference type="Proteomes" id="UP000695000"/>
    </source>
</evidence>
<keyword evidence="2" id="KW-0732">Signal</keyword>
<sequence length="159" mass="18480">MSRICVLFVLFAVCATAFSQPGIRNKRQSNDFRNKSYYVESLIKTNFFNAFMFCQRMNMRLLSIATNEEYDHILNILRTQIQFGPDSRLWTSGNDLAQEGKFDWLSSGHPVLINKWLHKQPDNRDGVENCVDFWNENGVIGLNDDHCGVLAYFICEKQK</sequence>
<keyword evidence="1" id="KW-1015">Disulfide bond</keyword>
<accession>A0ABM1NAV7</accession>
<evidence type="ECO:0000256" key="2">
    <source>
        <dbReference type="SAM" id="SignalP"/>
    </source>
</evidence>
<dbReference type="Gene3D" id="3.10.100.10">
    <property type="entry name" value="Mannose-Binding Protein A, subunit A"/>
    <property type="match status" value="1"/>
</dbReference>
<dbReference type="SUPFAM" id="SSF56436">
    <property type="entry name" value="C-type lectin-like"/>
    <property type="match status" value="1"/>
</dbReference>
<proteinExistence type="predicted"/>
<gene>
    <name evidence="5" type="primary">LOC108567793</name>
</gene>
<evidence type="ECO:0000259" key="3">
    <source>
        <dbReference type="PROSITE" id="PS50041"/>
    </source>
</evidence>
<dbReference type="Proteomes" id="UP000695000">
    <property type="component" value="Unplaced"/>
</dbReference>
<dbReference type="RefSeq" id="XP_017783957.1">
    <property type="nucleotide sequence ID" value="XM_017928468.1"/>
</dbReference>
<dbReference type="PROSITE" id="PS50041">
    <property type="entry name" value="C_TYPE_LECTIN_2"/>
    <property type="match status" value="1"/>
</dbReference>
<protein>
    <submittedName>
        <fullName evidence="5">C-type lectin 37Da-like</fullName>
    </submittedName>
</protein>
<organism evidence="4 5">
    <name type="scientific">Nicrophorus vespilloides</name>
    <name type="common">Boreal carrion beetle</name>
    <dbReference type="NCBI Taxonomy" id="110193"/>
    <lineage>
        <taxon>Eukaryota</taxon>
        <taxon>Metazoa</taxon>
        <taxon>Ecdysozoa</taxon>
        <taxon>Arthropoda</taxon>
        <taxon>Hexapoda</taxon>
        <taxon>Insecta</taxon>
        <taxon>Pterygota</taxon>
        <taxon>Neoptera</taxon>
        <taxon>Endopterygota</taxon>
        <taxon>Coleoptera</taxon>
        <taxon>Polyphaga</taxon>
        <taxon>Staphyliniformia</taxon>
        <taxon>Silphidae</taxon>
        <taxon>Nicrophorinae</taxon>
        <taxon>Nicrophorus</taxon>
    </lineage>
</organism>
<feature type="domain" description="C-type lectin" evidence="3">
    <location>
        <begin position="32"/>
        <end position="156"/>
    </location>
</feature>
<name>A0ABM1NAV7_NICVS</name>